<sequence length="99" mass="10892">MAEIAIEVSDELTCNQLEQIGRDENSFSSERRGMDGLSLFTVVMTLAPLVIDGIIEIIEAQIKAKKHVRVLIDGIEIRGVSEKTLLKILASKNVAETPK</sequence>
<reference evidence="2 3" key="1">
    <citation type="submission" date="2023-02" db="EMBL/GenBank/DDBJ databases">
        <title>Evolution of Hrp T3SS in non-pathogenic Pseudomonas fluorescens.</title>
        <authorList>
            <person name="Liao K."/>
            <person name="Wei H."/>
            <person name="Gu Y."/>
        </authorList>
    </citation>
    <scope>NUCLEOTIDE SEQUENCE [LARGE SCALE GENOMIC DNA]</scope>
    <source>
        <strain evidence="2 3">FP2043</strain>
    </source>
</reference>
<gene>
    <name evidence="2" type="ORF">PSH67_00895</name>
</gene>
<dbReference type="EMBL" id="CP117450">
    <property type="protein sequence ID" value="WLH07248.1"/>
    <property type="molecule type" value="Genomic_DNA"/>
</dbReference>
<name>A0ABY9FV73_9PSED</name>
<keyword evidence="3" id="KW-1185">Reference proteome</keyword>
<keyword evidence="1" id="KW-0812">Transmembrane</keyword>
<protein>
    <submittedName>
        <fullName evidence="2">Uncharacterized protein</fullName>
    </submittedName>
</protein>
<proteinExistence type="predicted"/>
<evidence type="ECO:0000313" key="2">
    <source>
        <dbReference type="EMBL" id="WLH07248.1"/>
    </source>
</evidence>
<dbReference type="GeneID" id="99719260"/>
<keyword evidence="1" id="KW-1133">Transmembrane helix</keyword>
<organism evidence="2 3">
    <name type="scientific">Pseudomonas lurida</name>
    <dbReference type="NCBI Taxonomy" id="244566"/>
    <lineage>
        <taxon>Bacteria</taxon>
        <taxon>Pseudomonadati</taxon>
        <taxon>Pseudomonadota</taxon>
        <taxon>Gammaproteobacteria</taxon>
        <taxon>Pseudomonadales</taxon>
        <taxon>Pseudomonadaceae</taxon>
        <taxon>Pseudomonas</taxon>
    </lineage>
</organism>
<feature type="transmembrane region" description="Helical" evidence="1">
    <location>
        <begin position="37"/>
        <end position="58"/>
    </location>
</feature>
<dbReference type="Proteomes" id="UP001236748">
    <property type="component" value="Chromosome"/>
</dbReference>
<keyword evidence="1" id="KW-0472">Membrane</keyword>
<accession>A0ABY9FV73</accession>
<dbReference type="RefSeq" id="WP_098465541.1">
    <property type="nucleotide sequence ID" value="NZ_CP117450.1"/>
</dbReference>
<evidence type="ECO:0000256" key="1">
    <source>
        <dbReference type="SAM" id="Phobius"/>
    </source>
</evidence>
<evidence type="ECO:0000313" key="3">
    <source>
        <dbReference type="Proteomes" id="UP001236748"/>
    </source>
</evidence>